<feature type="compositionally biased region" description="Basic and acidic residues" evidence="4">
    <location>
        <begin position="20"/>
        <end position="39"/>
    </location>
</feature>
<dbReference type="Proteomes" id="UP001348641">
    <property type="component" value="Unassembled WGS sequence"/>
</dbReference>
<accession>A0ABU7KQN9</accession>
<evidence type="ECO:0000256" key="3">
    <source>
        <dbReference type="ARBA" id="ARBA00023163"/>
    </source>
</evidence>
<feature type="compositionally biased region" description="Basic and acidic residues" evidence="4">
    <location>
        <begin position="1"/>
        <end position="11"/>
    </location>
</feature>
<evidence type="ECO:0000256" key="1">
    <source>
        <dbReference type="ARBA" id="ARBA00023015"/>
    </source>
</evidence>
<dbReference type="PANTHER" id="PTHR30363:SF44">
    <property type="entry name" value="AGA OPERON TRANSCRIPTIONAL REPRESSOR-RELATED"/>
    <property type="match status" value="1"/>
</dbReference>
<dbReference type="SMART" id="SM01134">
    <property type="entry name" value="DeoRC"/>
    <property type="match status" value="1"/>
</dbReference>
<dbReference type="InterPro" id="IPR037171">
    <property type="entry name" value="NagB/RpiA_transferase-like"/>
</dbReference>
<dbReference type="InterPro" id="IPR018356">
    <property type="entry name" value="Tscrpt_reg_HTH_DeoR_CS"/>
</dbReference>
<reference evidence="6 7" key="1">
    <citation type="submission" date="2023-07" db="EMBL/GenBank/DDBJ databases">
        <authorList>
            <person name="Girao M."/>
            <person name="Carvalho M.F."/>
        </authorList>
    </citation>
    <scope>NUCLEOTIDE SEQUENCE [LARGE SCALE GENOMIC DNA]</scope>
    <source>
        <strain evidence="6 7">66/93</strain>
    </source>
</reference>
<dbReference type="Gene3D" id="1.10.10.10">
    <property type="entry name" value="Winged helix-like DNA-binding domain superfamily/Winged helix DNA-binding domain"/>
    <property type="match status" value="1"/>
</dbReference>
<dbReference type="PROSITE" id="PS51000">
    <property type="entry name" value="HTH_DEOR_2"/>
    <property type="match status" value="1"/>
</dbReference>
<name>A0ABU7KQN9_9ACTN</name>
<sequence length="288" mass="31329">MFGNRDDERRGTRTVAAKADPSEHDRVEDERPPGPGDRRSLITGLVLDSGSVSAQELAERFGVSVMTIHRDLDELQRQGVLRKARGVATAQPSGTFESNVEYRRRVNADAKRAIAARAAGLVEPGMSVLVDDSTTAAHLIPHLAELAPLTVATNYLHALTELSRLRDVQVVALGGTYDVQHDSFLGTTCVEAIRSMRFDVAFVSTSAVTAGHAFHQEDRIVAVKREMVAAAERCHLLIDHSKLTRSALHRLLPLEGFTSVIVDSATPREHLARLREHDVPVEVAGDGG</sequence>
<evidence type="ECO:0000256" key="4">
    <source>
        <dbReference type="SAM" id="MobiDB-lite"/>
    </source>
</evidence>
<evidence type="ECO:0000313" key="7">
    <source>
        <dbReference type="Proteomes" id="UP001348641"/>
    </source>
</evidence>
<comment type="caution">
    <text evidence="6">The sequence shown here is derived from an EMBL/GenBank/DDBJ whole genome shotgun (WGS) entry which is preliminary data.</text>
</comment>
<gene>
    <name evidence="6" type="ORF">Q8A49_13915</name>
</gene>
<dbReference type="SMART" id="SM00420">
    <property type="entry name" value="HTH_DEOR"/>
    <property type="match status" value="1"/>
</dbReference>
<evidence type="ECO:0000256" key="2">
    <source>
        <dbReference type="ARBA" id="ARBA00023125"/>
    </source>
</evidence>
<dbReference type="SUPFAM" id="SSF46785">
    <property type="entry name" value="Winged helix' DNA-binding domain"/>
    <property type="match status" value="1"/>
</dbReference>
<organism evidence="6 7">
    <name type="scientific">Nocardiopsis tropica</name>
    <dbReference type="NCBI Taxonomy" id="109330"/>
    <lineage>
        <taxon>Bacteria</taxon>
        <taxon>Bacillati</taxon>
        <taxon>Actinomycetota</taxon>
        <taxon>Actinomycetes</taxon>
        <taxon>Streptosporangiales</taxon>
        <taxon>Nocardiopsidaceae</taxon>
        <taxon>Nocardiopsis</taxon>
    </lineage>
</organism>
<evidence type="ECO:0000313" key="6">
    <source>
        <dbReference type="EMBL" id="MEE2051591.1"/>
    </source>
</evidence>
<dbReference type="PANTHER" id="PTHR30363">
    <property type="entry name" value="HTH-TYPE TRANSCRIPTIONAL REGULATOR SRLR-RELATED"/>
    <property type="match status" value="1"/>
</dbReference>
<dbReference type="PRINTS" id="PR00037">
    <property type="entry name" value="HTHLACR"/>
</dbReference>
<dbReference type="InterPro" id="IPR036390">
    <property type="entry name" value="WH_DNA-bd_sf"/>
</dbReference>
<proteinExistence type="predicted"/>
<keyword evidence="1" id="KW-0805">Transcription regulation</keyword>
<protein>
    <submittedName>
        <fullName evidence="6">DeoR/GlpR family DNA-binding transcription regulator</fullName>
    </submittedName>
</protein>
<dbReference type="SUPFAM" id="SSF100950">
    <property type="entry name" value="NagB/RpiA/CoA transferase-like"/>
    <property type="match status" value="1"/>
</dbReference>
<dbReference type="InterPro" id="IPR001034">
    <property type="entry name" value="DeoR_HTH"/>
</dbReference>
<keyword evidence="2 6" id="KW-0238">DNA-binding</keyword>
<dbReference type="PROSITE" id="PS00894">
    <property type="entry name" value="HTH_DEOR_1"/>
    <property type="match status" value="1"/>
</dbReference>
<feature type="domain" description="HTH deoR-type" evidence="5">
    <location>
        <begin position="35"/>
        <end position="90"/>
    </location>
</feature>
<dbReference type="RefSeq" id="WP_330158696.1">
    <property type="nucleotide sequence ID" value="NZ_JAUUCC010000032.1"/>
</dbReference>
<dbReference type="InterPro" id="IPR014036">
    <property type="entry name" value="DeoR-like_C"/>
</dbReference>
<evidence type="ECO:0000259" key="5">
    <source>
        <dbReference type="PROSITE" id="PS51000"/>
    </source>
</evidence>
<dbReference type="EMBL" id="JAUUCC010000032">
    <property type="protein sequence ID" value="MEE2051591.1"/>
    <property type="molecule type" value="Genomic_DNA"/>
</dbReference>
<dbReference type="Pfam" id="PF08220">
    <property type="entry name" value="HTH_DeoR"/>
    <property type="match status" value="1"/>
</dbReference>
<feature type="region of interest" description="Disordered" evidence="4">
    <location>
        <begin position="1"/>
        <end position="39"/>
    </location>
</feature>
<dbReference type="Gene3D" id="3.40.50.1360">
    <property type="match status" value="1"/>
</dbReference>
<dbReference type="Pfam" id="PF00455">
    <property type="entry name" value="DeoRC"/>
    <property type="match status" value="1"/>
</dbReference>
<keyword evidence="3" id="KW-0804">Transcription</keyword>
<dbReference type="InterPro" id="IPR036388">
    <property type="entry name" value="WH-like_DNA-bd_sf"/>
</dbReference>
<dbReference type="InterPro" id="IPR050313">
    <property type="entry name" value="Carb_Metab_HTH_regulators"/>
</dbReference>
<dbReference type="GO" id="GO:0003677">
    <property type="term" value="F:DNA binding"/>
    <property type="evidence" value="ECO:0007669"/>
    <property type="project" value="UniProtKB-KW"/>
</dbReference>